<feature type="compositionally biased region" description="Basic and acidic residues" evidence="1">
    <location>
        <begin position="27"/>
        <end position="38"/>
    </location>
</feature>
<evidence type="ECO:0008006" key="4">
    <source>
        <dbReference type="Google" id="ProtNLM"/>
    </source>
</evidence>
<dbReference type="EMBL" id="LATX01001438">
    <property type="protein sequence ID" value="KTB41659.1"/>
    <property type="molecule type" value="Genomic_DNA"/>
</dbReference>
<dbReference type="Proteomes" id="UP000054988">
    <property type="component" value="Unassembled WGS sequence"/>
</dbReference>
<evidence type="ECO:0000313" key="3">
    <source>
        <dbReference type="Proteomes" id="UP000054988"/>
    </source>
</evidence>
<sequence>MRGLVAYDDDSEDDEPAQQENGSKFKSSKELAKDESRHSAIAKIQKSHVIIKKPRTAHPHTRTNISEDIQDSPKPSTSQSRSSPELEIGFKPGPSSNTDTPSEAEELTRIRSMLRPPPIPGLVDWGIPSEEPEGERESCDPAIEEKLRQFHILKHSNPPRHFNDSLMSNRSFRNPHLYAKLVEFVDVDERETNFPKEMWDPYAKYSGPSGWDAEKIASYQKSRSEQQAKEKDKRSHIDFTSSSSASGREKEKGRYNPYSSGGGHRIPAHGKSDRGRLRWGK</sequence>
<name>A0A0W0FZA9_MONRR</name>
<feature type="region of interest" description="Disordered" evidence="1">
    <location>
        <begin position="216"/>
        <end position="281"/>
    </location>
</feature>
<dbReference type="PANTHER" id="PTHR13464">
    <property type="entry name" value="TRANSCRIPTIONAL REGULATOR PROTEIN HCNGP"/>
    <property type="match status" value="1"/>
</dbReference>
<feature type="region of interest" description="Disordered" evidence="1">
    <location>
        <begin position="1"/>
        <end position="138"/>
    </location>
</feature>
<proteinExistence type="predicted"/>
<dbReference type="GO" id="GO:0005634">
    <property type="term" value="C:nucleus"/>
    <property type="evidence" value="ECO:0007669"/>
    <property type="project" value="TreeGrafter"/>
</dbReference>
<accession>A0A0W0FZA9</accession>
<dbReference type="InterPro" id="IPR012479">
    <property type="entry name" value="SAP30BP"/>
</dbReference>
<evidence type="ECO:0000256" key="1">
    <source>
        <dbReference type="SAM" id="MobiDB-lite"/>
    </source>
</evidence>
<dbReference type="Pfam" id="PF07818">
    <property type="entry name" value="HCNGP"/>
    <property type="match status" value="1"/>
</dbReference>
<feature type="compositionally biased region" description="Basic residues" evidence="1">
    <location>
        <begin position="45"/>
        <end position="61"/>
    </location>
</feature>
<feature type="compositionally biased region" description="Low complexity" evidence="1">
    <location>
        <begin position="72"/>
        <end position="83"/>
    </location>
</feature>
<feature type="compositionally biased region" description="Acidic residues" evidence="1">
    <location>
        <begin position="7"/>
        <end position="17"/>
    </location>
</feature>
<reference evidence="2 3" key="1">
    <citation type="submission" date="2015-12" db="EMBL/GenBank/DDBJ databases">
        <title>Draft genome sequence of Moniliophthora roreri, the causal agent of frosty pod rot of cacao.</title>
        <authorList>
            <person name="Aime M.C."/>
            <person name="Diaz-Valderrama J.R."/>
            <person name="Kijpornyongpan T."/>
            <person name="Phillips-Mora W."/>
        </authorList>
    </citation>
    <scope>NUCLEOTIDE SEQUENCE [LARGE SCALE GENOMIC DNA]</scope>
    <source>
        <strain evidence="2 3">MCA 2952</strain>
    </source>
</reference>
<feature type="compositionally biased region" description="Basic and acidic residues" evidence="1">
    <location>
        <begin position="270"/>
        <end position="281"/>
    </location>
</feature>
<dbReference type="GO" id="GO:0006355">
    <property type="term" value="P:regulation of DNA-templated transcription"/>
    <property type="evidence" value="ECO:0007669"/>
    <property type="project" value="InterPro"/>
</dbReference>
<feature type="compositionally biased region" description="Basic and acidic residues" evidence="1">
    <location>
        <begin position="222"/>
        <end position="237"/>
    </location>
</feature>
<evidence type="ECO:0000313" key="2">
    <source>
        <dbReference type="EMBL" id="KTB41659.1"/>
    </source>
</evidence>
<dbReference type="PANTHER" id="PTHR13464:SF0">
    <property type="entry name" value="SAP30-BINDING PROTEIN"/>
    <property type="match status" value="1"/>
</dbReference>
<dbReference type="AlphaFoldDB" id="A0A0W0FZA9"/>
<organism evidence="2 3">
    <name type="scientific">Moniliophthora roreri</name>
    <name type="common">Frosty pod rot fungus</name>
    <name type="synonym">Monilia roreri</name>
    <dbReference type="NCBI Taxonomy" id="221103"/>
    <lineage>
        <taxon>Eukaryota</taxon>
        <taxon>Fungi</taxon>
        <taxon>Dikarya</taxon>
        <taxon>Basidiomycota</taxon>
        <taxon>Agaricomycotina</taxon>
        <taxon>Agaricomycetes</taxon>
        <taxon>Agaricomycetidae</taxon>
        <taxon>Agaricales</taxon>
        <taxon>Marasmiineae</taxon>
        <taxon>Marasmiaceae</taxon>
        <taxon>Moniliophthora</taxon>
    </lineage>
</organism>
<gene>
    <name evidence="2" type="ORF">WG66_5808</name>
</gene>
<protein>
    <recommendedName>
        <fullName evidence="4">HCNGP-domain-containing protein</fullName>
    </recommendedName>
</protein>
<comment type="caution">
    <text evidence="2">The sequence shown here is derived from an EMBL/GenBank/DDBJ whole genome shotgun (WGS) entry which is preliminary data.</text>
</comment>